<evidence type="ECO:0000256" key="1">
    <source>
        <dbReference type="SAM" id="Phobius"/>
    </source>
</evidence>
<name>A0A0G0VVP8_9BACT</name>
<comment type="caution">
    <text evidence="2">The sequence shown here is derived from an EMBL/GenBank/DDBJ whole genome shotgun (WGS) entry which is preliminary data.</text>
</comment>
<dbReference type="PATRIC" id="fig|1618411.3.peg.161"/>
<feature type="transmembrane region" description="Helical" evidence="1">
    <location>
        <begin position="33"/>
        <end position="50"/>
    </location>
</feature>
<keyword evidence="1" id="KW-0812">Transmembrane</keyword>
<keyword evidence="1" id="KW-1133">Transmembrane helix</keyword>
<proteinExistence type="predicted"/>
<evidence type="ECO:0000313" key="3">
    <source>
        <dbReference type="Proteomes" id="UP000034493"/>
    </source>
</evidence>
<reference evidence="2 3" key="1">
    <citation type="journal article" date="2015" name="Nature">
        <title>rRNA introns, odd ribosomes, and small enigmatic genomes across a large radiation of phyla.</title>
        <authorList>
            <person name="Brown C.T."/>
            <person name="Hug L.A."/>
            <person name="Thomas B.C."/>
            <person name="Sharon I."/>
            <person name="Castelle C.J."/>
            <person name="Singh A."/>
            <person name="Wilkins M.J."/>
            <person name="Williams K.H."/>
            <person name="Banfield J.F."/>
        </authorList>
    </citation>
    <scope>NUCLEOTIDE SEQUENCE [LARGE SCALE GENOMIC DNA]</scope>
</reference>
<gene>
    <name evidence="2" type="ORF">UU56_C0002G0070</name>
</gene>
<dbReference type="EMBL" id="LCBC01000002">
    <property type="protein sequence ID" value="KKS04930.1"/>
    <property type="molecule type" value="Genomic_DNA"/>
</dbReference>
<organism evidence="2 3">
    <name type="scientific">Candidatus Curtissbacteria bacterium GW2011_GWA2_41_24</name>
    <dbReference type="NCBI Taxonomy" id="1618411"/>
    <lineage>
        <taxon>Bacteria</taxon>
        <taxon>Candidatus Curtissiibacteriota</taxon>
    </lineage>
</organism>
<evidence type="ECO:0000313" key="2">
    <source>
        <dbReference type="EMBL" id="KKS04930.1"/>
    </source>
</evidence>
<protein>
    <submittedName>
        <fullName evidence="2">Uncharacterized protein</fullName>
    </submittedName>
</protein>
<dbReference type="Proteomes" id="UP000034493">
    <property type="component" value="Unassembled WGS sequence"/>
</dbReference>
<sequence>MRLPLCGKLLLTMRDLGQQKFSDFARPSKTKTIFRILILLIIVGAILYFAKSRLNFGQIGAGSVILREAPRGLKPVTIDQTANVAEGGVQLSTQQAAFEDVRYGGQAKATASRSFGGDLYILSVNATLPDPNNTYYEVWLTGNSKVIPIDFMTGSKTSWSLRLRSNDKYSQYDGILITLERTKDELPEETILEGSF</sequence>
<keyword evidence="1" id="KW-0472">Membrane</keyword>
<dbReference type="AlphaFoldDB" id="A0A0G0VVP8"/>
<accession>A0A0G0VVP8</accession>